<dbReference type="Gramene" id="Ma09_t10520.1">
    <property type="protein sequence ID" value="Ma09_p10520.1"/>
    <property type="gene ID" value="Ma09_g10520"/>
</dbReference>
<proteinExistence type="predicted"/>
<dbReference type="EnsemblPlants" id="Ma09_t10520.1">
    <property type="protein sequence ID" value="Ma09_p10520.1"/>
    <property type="gene ID" value="Ma09_g10520"/>
</dbReference>
<keyword evidence="2" id="KW-1185">Reference proteome</keyword>
<dbReference type="Proteomes" id="UP000012960">
    <property type="component" value="Unplaced"/>
</dbReference>
<evidence type="ECO:0000313" key="2">
    <source>
        <dbReference type="Proteomes" id="UP000012960"/>
    </source>
</evidence>
<name>A0A804KI47_MUSAM</name>
<sequence>MKPYEACKYLDADVVGNASLTREKEWSDHAVRIVKRQITLSV</sequence>
<protein>
    <submittedName>
        <fullName evidence="1">Uncharacterized protein</fullName>
    </submittedName>
</protein>
<dbReference type="AlphaFoldDB" id="A0A804KI47"/>
<reference evidence="1" key="1">
    <citation type="submission" date="2021-05" db="UniProtKB">
        <authorList>
            <consortium name="EnsemblPlants"/>
        </authorList>
    </citation>
    <scope>IDENTIFICATION</scope>
    <source>
        <strain evidence="1">subsp. malaccensis</strain>
    </source>
</reference>
<accession>A0A804KI47</accession>
<dbReference type="InParanoid" id="A0A804KI47"/>
<evidence type="ECO:0000313" key="1">
    <source>
        <dbReference type="EnsemblPlants" id="Ma09_p10520.1"/>
    </source>
</evidence>
<organism evidence="1 2">
    <name type="scientific">Musa acuminata subsp. malaccensis</name>
    <name type="common">Wild banana</name>
    <name type="synonym">Musa malaccensis</name>
    <dbReference type="NCBI Taxonomy" id="214687"/>
    <lineage>
        <taxon>Eukaryota</taxon>
        <taxon>Viridiplantae</taxon>
        <taxon>Streptophyta</taxon>
        <taxon>Embryophyta</taxon>
        <taxon>Tracheophyta</taxon>
        <taxon>Spermatophyta</taxon>
        <taxon>Magnoliopsida</taxon>
        <taxon>Liliopsida</taxon>
        <taxon>Zingiberales</taxon>
        <taxon>Musaceae</taxon>
        <taxon>Musa</taxon>
    </lineage>
</organism>